<sequence>MVEGRRWNRSACGVEHDRDANAAKNVLAAGLAERFNAAGAGSRSSLTLPGLEAGIRLDR</sequence>
<accession>A0A1T1D155</accession>
<evidence type="ECO:0008006" key="3">
    <source>
        <dbReference type="Google" id="ProtNLM"/>
    </source>
</evidence>
<dbReference type="EMBL" id="MWLD01000038">
    <property type="protein sequence ID" value="OOV34343.1"/>
    <property type="molecule type" value="Genomic_DNA"/>
</dbReference>
<comment type="caution">
    <text evidence="1">The sequence shown here is derived from an EMBL/GenBank/DDBJ whole genome shotgun (WGS) entry which is preliminary data.</text>
</comment>
<reference evidence="1 2" key="1">
    <citation type="submission" date="2017-02" db="EMBL/GenBank/DDBJ databases">
        <title>Draft Genome Sequences of 'Candidatus Synechococcus spongiarum', Cyanobacterial Symbionts of the Mediterranean Sponge Aplysina aerophoba from two locations.</title>
        <authorList>
            <person name="Slaby B.M."/>
            <person name="Hentschel U."/>
        </authorList>
    </citation>
    <scope>NUCLEOTIDE SEQUENCE [LARGE SCALE GENOMIC DNA]</scope>
    <source>
        <strain evidence="1">LMB bulk15M</strain>
    </source>
</reference>
<evidence type="ECO:0000313" key="2">
    <source>
        <dbReference type="Proteomes" id="UP000242636"/>
    </source>
</evidence>
<keyword evidence="2" id="KW-1185">Reference proteome</keyword>
<proteinExistence type="predicted"/>
<evidence type="ECO:0000313" key="1">
    <source>
        <dbReference type="EMBL" id="OOV34343.1"/>
    </source>
</evidence>
<protein>
    <recommendedName>
        <fullName evidence="3">Transposase</fullName>
    </recommendedName>
</protein>
<organism evidence="1 2">
    <name type="scientific">Candidatus Synechococcus spongiarum LMB bulk15M</name>
    <dbReference type="NCBI Taxonomy" id="1943582"/>
    <lineage>
        <taxon>Bacteria</taxon>
        <taxon>Bacillati</taxon>
        <taxon>Cyanobacteriota</taxon>
        <taxon>Cyanophyceae</taxon>
        <taxon>Synechococcales</taxon>
        <taxon>Synechococcaceae</taxon>
        <taxon>Synechococcus</taxon>
    </lineage>
</organism>
<dbReference type="AlphaFoldDB" id="A0A1T1D155"/>
<name>A0A1T1D155_9SYNE</name>
<dbReference type="Proteomes" id="UP000242636">
    <property type="component" value="Unassembled WGS sequence"/>
</dbReference>
<gene>
    <name evidence="1" type="ORF">BV61_03020</name>
</gene>